<dbReference type="Pfam" id="PF01594">
    <property type="entry name" value="AI-2E_transport"/>
    <property type="match status" value="1"/>
</dbReference>
<comment type="subcellular location">
    <subcellularLocation>
        <location evidence="1">Membrane</location>
        <topology evidence="1">Multi-pass membrane protein</topology>
    </subcellularLocation>
</comment>
<evidence type="ECO:0000256" key="1">
    <source>
        <dbReference type="ARBA" id="ARBA00004141"/>
    </source>
</evidence>
<evidence type="ECO:0000256" key="2">
    <source>
        <dbReference type="ARBA" id="ARBA00009773"/>
    </source>
</evidence>
<gene>
    <name evidence="7" type="primary">ydiK_1</name>
    <name evidence="7" type="ORF">NCTC10005_05235</name>
</gene>
<comment type="similarity">
    <text evidence="2">Belongs to the autoinducer-2 exporter (AI-2E) (TC 2.A.86) family.</text>
</comment>
<reference evidence="7 8" key="1">
    <citation type="submission" date="2018-06" db="EMBL/GenBank/DDBJ databases">
        <authorList>
            <consortium name="Pathogen Informatics"/>
            <person name="Doyle S."/>
        </authorList>
    </citation>
    <scope>NUCLEOTIDE SEQUENCE [LARGE SCALE GENOMIC DNA]</scope>
    <source>
        <strain evidence="7 8">NCTC10005</strain>
    </source>
</reference>
<dbReference type="Proteomes" id="UP000255106">
    <property type="component" value="Unassembled WGS sequence"/>
</dbReference>
<name>A0A377M300_ENTCL</name>
<dbReference type="PROSITE" id="PS51257">
    <property type="entry name" value="PROKAR_LIPOPROTEIN"/>
    <property type="match status" value="1"/>
</dbReference>
<feature type="transmembrane region" description="Helical" evidence="6">
    <location>
        <begin position="12"/>
        <end position="31"/>
    </location>
</feature>
<evidence type="ECO:0000256" key="6">
    <source>
        <dbReference type="SAM" id="Phobius"/>
    </source>
</evidence>
<evidence type="ECO:0000256" key="5">
    <source>
        <dbReference type="ARBA" id="ARBA00023136"/>
    </source>
</evidence>
<accession>A0A377M300</accession>
<keyword evidence="5 6" id="KW-0472">Membrane</keyword>
<dbReference type="GO" id="GO:0016020">
    <property type="term" value="C:membrane"/>
    <property type="evidence" value="ECO:0007669"/>
    <property type="project" value="UniProtKB-SubCell"/>
</dbReference>
<evidence type="ECO:0000256" key="4">
    <source>
        <dbReference type="ARBA" id="ARBA00022989"/>
    </source>
</evidence>
<feature type="transmembrane region" description="Helical" evidence="6">
    <location>
        <begin position="65"/>
        <end position="86"/>
    </location>
</feature>
<evidence type="ECO:0000256" key="3">
    <source>
        <dbReference type="ARBA" id="ARBA00022692"/>
    </source>
</evidence>
<evidence type="ECO:0000313" key="7">
    <source>
        <dbReference type="EMBL" id="STQ12446.1"/>
    </source>
</evidence>
<feature type="transmembrane region" description="Helical" evidence="6">
    <location>
        <begin position="37"/>
        <end position="53"/>
    </location>
</feature>
<proteinExistence type="inferred from homology"/>
<organism evidence="7 8">
    <name type="scientific">Enterobacter cloacae</name>
    <dbReference type="NCBI Taxonomy" id="550"/>
    <lineage>
        <taxon>Bacteria</taxon>
        <taxon>Pseudomonadati</taxon>
        <taxon>Pseudomonadota</taxon>
        <taxon>Gammaproteobacteria</taxon>
        <taxon>Enterobacterales</taxon>
        <taxon>Enterobacteriaceae</taxon>
        <taxon>Enterobacter</taxon>
        <taxon>Enterobacter cloacae complex</taxon>
    </lineage>
</organism>
<keyword evidence="4 6" id="KW-1133">Transmembrane helix</keyword>
<keyword evidence="3 6" id="KW-0812">Transmembrane</keyword>
<protein>
    <submittedName>
        <fullName evidence="7">Inner membrane protein YdiK</fullName>
    </submittedName>
</protein>
<sequence>MVNLRQPRDVAQILLSVLFLALMIIACLWIVQPFILGFAWAATVVVATWPVLLRLQKLLFGRRGLAVLVMTLLLFLLFIIPIALLVNSLVDSSGPVIRAVTSGDLTLRISPG</sequence>
<dbReference type="InterPro" id="IPR002549">
    <property type="entry name" value="AI-2E-like"/>
</dbReference>
<dbReference type="EMBL" id="UGJB01000004">
    <property type="protein sequence ID" value="STQ12446.1"/>
    <property type="molecule type" value="Genomic_DNA"/>
</dbReference>
<evidence type="ECO:0000313" key="8">
    <source>
        <dbReference type="Proteomes" id="UP000255106"/>
    </source>
</evidence>
<dbReference type="AlphaFoldDB" id="A0A377M300"/>